<dbReference type="AlphaFoldDB" id="A0A8J3S994"/>
<sequence length="77" mass="7709">MREAVPDGFPASPGPATGRASSIPVAQAVSARVPAPASTASRVRRSLSLPTENPLATPPSGIPGSLPAPQNLRMTPA</sequence>
<evidence type="ECO:0000313" key="2">
    <source>
        <dbReference type="EMBL" id="GIH89040.1"/>
    </source>
</evidence>
<evidence type="ECO:0000256" key="1">
    <source>
        <dbReference type="SAM" id="MobiDB-lite"/>
    </source>
</evidence>
<evidence type="ECO:0000313" key="3">
    <source>
        <dbReference type="Proteomes" id="UP000655044"/>
    </source>
</evidence>
<comment type="caution">
    <text evidence="2">The sequence shown here is derived from an EMBL/GenBank/DDBJ whole genome shotgun (WGS) entry which is preliminary data.</text>
</comment>
<protein>
    <submittedName>
        <fullName evidence="2">Uncharacterized protein</fullName>
    </submittedName>
</protein>
<name>A0A8J3S994_PLARO</name>
<organism evidence="2 3">
    <name type="scientific">Planobispora rosea</name>
    <dbReference type="NCBI Taxonomy" id="35762"/>
    <lineage>
        <taxon>Bacteria</taxon>
        <taxon>Bacillati</taxon>
        <taxon>Actinomycetota</taxon>
        <taxon>Actinomycetes</taxon>
        <taxon>Streptosporangiales</taxon>
        <taxon>Streptosporangiaceae</taxon>
        <taxon>Planobispora</taxon>
    </lineage>
</organism>
<proteinExistence type="predicted"/>
<keyword evidence="3" id="KW-1185">Reference proteome</keyword>
<accession>A0A8J3S994</accession>
<feature type="region of interest" description="Disordered" evidence="1">
    <location>
        <begin position="1"/>
        <end position="77"/>
    </location>
</feature>
<dbReference type="Proteomes" id="UP000655044">
    <property type="component" value="Unassembled WGS sequence"/>
</dbReference>
<dbReference type="EMBL" id="BOOI01000100">
    <property type="protein sequence ID" value="GIH89040.1"/>
    <property type="molecule type" value="Genomic_DNA"/>
</dbReference>
<gene>
    <name evidence="2" type="ORF">Pro02_74480</name>
</gene>
<reference evidence="2" key="1">
    <citation type="submission" date="2021-01" db="EMBL/GenBank/DDBJ databases">
        <title>Whole genome shotgun sequence of Planobispora rosea NBRC 15558.</title>
        <authorList>
            <person name="Komaki H."/>
            <person name="Tamura T."/>
        </authorList>
    </citation>
    <scope>NUCLEOTIDE SEQUENCE</scope>
    <source>
        <strain evidence="2">NBRC 15558</strain>
    </source>
</reference>